<protein>
    <submittedName>
        <fullName evidence="2">Uncharacterized protein</fullName>
    </submittedName>
</protein>
<name>A0AA37U465_9BACL</name>
<evidence type="ECO:0000313" key="2">
    <source>
        <dbReference type="EMBL" id="GLV13365.1"/>
    </source>
</evidence>
<proteinExistence type="predicted"/>
<comment type="caution">
    <text evidence="2">The sequence shown here is derived from an EMBL/GenBank/DDBJ whole genome shotgun (WGS) entry which is preliminary data.</text>
</comment>
<feature type="region of interest" description="Disordered" evidence="1">
    <location>
        <begin position="164"/>
        <end position="190"/>
    </location>
</feature>
<reference evidence="2" key="1">
    <citation type="submission" date="2023-02" db="EMBL/GenBank/DDBJ databases">
        <title>Proposal of a novel subspecies: Alicyclobacillus hesperidum subspecies aegle.</title>
        <authorList>
            <person name="Goto K."/>
            <person name="Fujii T."/>
            <person name="Yasui K."/>
            <person name="Mochida K."/>
            <person name="Kato-Tanaka Y."/>
            <person name="Morohoshi S."/>
            <person name="An S.Y."/>
            <person name="Kasai H."/>
            <person name="Yokota A."/>
        </authorList>
    </citation>
    <scope>NUCLEOTIDE SEQUENCE</scope>
    <source>
        <strain evidence="2">DSM 12766</strain>
    </source>
</reference>
<sequence length="296" mass="29922">MIRHLEEGGASLMRAKLGWVSACVAVSLAALTGCGTPANTANQAANTAAGWVAGTGNAVGRGLADVGNAAGRGAAAIGNFAGRGAADVGNAIGGALDPRVAPNGRATTPYAGDVARPPYGTIRHQVQVNAATKTVYVQLNTALPARANVTRPNLTASDGRAVMAPTSPRAFTDGRGVTAPTSPNAFTDGRGVTAPGAYTAGSALANGGWLQVSIPTGWNVVVTGNQANHVQLRSAGDLNRVGVNPQPGRTATQVRYHLSAPGQFHLVTTDANGRVAQILDTVIVSKATQHPVFTVR</sequence>
<evidence type="ECO:0000313" key="3">
    <source>
        <dbReference type="Proteomes" id="UP001157137"/>
    </source>
</evidence>
<dbReference type="Proteomes" id="UP001157137">
    <property type="component" value="Unassembled WGS sequence"/>
</dbReference>
<gene>
    <name evidence="2" type="ORF">Heshes_10490</name>
</gene>
<dbReference type="EMBL" id="BSRA01000005">
    <property type="protein sequence ID" value="GLV13365.1"/>
    <property type="molecule type" value="Genomic_DNA"/>
</dbReference>
<organism evidence="2 3">
    <name type="scientific">Alicyclobacillus hesperidum</name>
    <dbReference type="NCBI Taxonomy" id="89784"/>
    <lineage>
        <taxon>Bacteria</taxon>
        <taxon>Bacillati</taxon>
        <taxon>Bacillota</taxon>
        <taxon>Bacilli</taxon>
        <taxon>Bacillales</taxon>
        <taxon>Alicyclobacillaceae</taxon>
        <taxon>Alicyclobacillus</taxon>
    </lineage>
</organism>
<dbReference type="PROSITE" id="PS51257">
    <property type="entry name" value="PROKAR_LIPOPROTEIN"/>
    <property type="match status" value="1"/>
</dbReference>
<dbReference type="AlphaFoldDB" id="A0AA37U465"/>
<evidence type="ECO:0000256" key="1">
    <source>
        <dbReference type="SAM" id="MobiDB-lite"/>
    </source>
</evidence>
<accession>A0AA37U465</accession>